<accession>A0ABD7BAR0</accession>
<dbReference type="RefSeq" id="WP_191086996.1">
    <property type="nucleotide sequence ID" value="NZ_CP061723.1"/>
</dbReference>
<evidence type="ECO:0000313" key="3">
    <source>
        <dbReference type="Proteomes" id="UP000516786"/>
    </source>
</evidence>
<proteinExistence type="predicted"/>
<feature type="domain" description="Endonuclease NucS C-terminal" evidence="1">
    <location>
        <begin position="25"/>
        <end position="95"/>
    </location>
</feature>
<dbReference type="InterPro" id="IPR048301">
    <property type="entry name" value="NucS_C"/>
</dbReference>
<evidence type="ECO:0000259" key="1">
    <source>
        <dbReference type="Pfam" id="PF01939"/>
    </source>
</evidence>
<evidence type="ECO:0000313" key="2">
    <source>
        <dbReference type="EMBL" id="QOC97465.1"/>
    </source>
</evidence>
<name>A0ABD7BAR0_PSEPU</name>
<dbReference type="Pfam" id="PF01939">
    <property type="entry name" value="NucS_C"/>
    <property type="match status" value="1"/>
</dbReference>
<gene>
    <name evidence="2" type="ORF">ID616_26035</name>
</gene>
<dbReference type="Proteomes" id="UP000516786">
    <property type="component" value="Chromosome"/>
</dbReference>
<reference evidence="2 3" key="1">
    <citation type="submission" date="2020-09" db="EMBL/GenBank/DDBJ databases">
        <title>Co-existence of a novel multidrug-resistance efflux pump with carbapenem resistance gene blaVIM-2 in one megaplasmid in Pseudomonas putida.</title>
        <authorList>
            <person name="Peng K."/>
            <person name="Li R."/>
        </authorList>
    </citation>
    <scope>NUCLEOTIDE SEQUENCE [LARGE SCALE GENOMIC DNA]</scope>
    <source>
        <strain evidence="2 3">ZXPA-20</strain>
    </source>
</reference>
<dbReference type="EMBL" id="CP061723">
    <property type="protein sequence ID" value="QOC97465.1"/>
    <property type="molecule type" value="Genomic_DNA"/>
</dbReference>
<organism evidence="2 3">
    <name type="scientific">Pseudomonas putida</name>
    <name type="common">Arthrobacter siderocapsulatus</name>
    <dbReference type="NCBI Taxonomy" id="303"/>
    <lineage>
        <taxon>Bacteria</taxon>
        <taxon>Pseudomonadati</taxon>
        <taxon>Pseudomonadota</taxon>
        <taxon>Gammaproteobacteria</taxon>
        <taxon>Pseudomonadales</taxon>
        <taxon>Pseudomonadaceae</taxon>
        <taxon>Pseudomonas</taxon>
    </lineage>
</organism>
<dbReference type="InterPro" id="IPR011856">
    <property type="entry name" value="tRNA_endonuc-like_dom_sf"/>
</dbReference>
<dbReference type="AlphaFoldDB" id="A0ABD7BAR0"/>
<protein>
    <submittedName>
        <fullName evidence="2">DUF91 domain-containing protein</fullName>
    </submittedName>
</protein>
<dbReference type="Gene3D" id="3.40.1350.10">
    <property type="match status" value="1"/>
</dbReference>
<sequence>MPIKTDVWTVGSTPSKLYQSKLPSEQLLEDMIVNSPSILSEEWMLIGRQEATGMGGRIDLLAIAPDGSLVLIELKRDRTPREVVAQTLDYAAWVDNLTENEIAGIYQRFCPGRSLYVDFQTRFGRVLDDDELNASHQLIIVATELDASSERIVQYLSKRGIPINVLCFQVFQSGGQQLLSRSWLLDPVKTQVNAASTSEGQSEPWNGEFYCSFGDSISRSWADAVEFGFISGGGGSWYSKTLQQLAAGDRVWINIPQQGYVGVGRVLGGASPANEFTVMKDGQERPVLEVATRASYHAAFIDDPEQCEYFVPVQWLQTVPISQAVREIGMFGNQNTVCRPKTPKWRSTIERLKERFPHFDDMAAT</sequence>